<sequence>MRCRLGLATQPGWNQQGTNQMDAMKEGSEMDETTLSLTETSGSRAASASSSRTSNSSKGSSQWDYSDNRQSYVEEARSPMPALSNYDEAIKHLDAATAQLKAIAIATIREDDELNYYTNYAKQMIEKLKSSVRDGSWASADWASKRYVWVAHGTNVFQLGQIQREFDGGDAYEVRVVESGEVIRASRDDVQKPNPPRFDKSEDMADMTCLNEASVLHNLRERYFSDLIYTYSGLFCVVVNPYKRLGIYTDSLASKFRGKKRKELPPHIFAVTDNAYRSMLQNREDQSILCTGESGAGKTENTKKVIQYLAHVAGSSHSTVAAAAAGDQKASRRSTVHDSSGTRQVGQLEEQLLQANPILEAFGNSKTVKNDNSSRFGKFIRINFDCSGCISGANIEFYLLEKSRVLRQAAGERSFHVFYQLLAGASDRQKADLLLEDCPSAYPFLSNGKVRRVTIGGVDDSDEFADTMKAMQIMGFSDDEITAIYRVVSACLLFGNLEFTSEKNGEQAILADDKVAQKICRLLGLPLVDLIKAFTKPRIKVGRDHVQRSQTEEQARFSVEAIAKASYERLFRWLVSRLNRSLDRTIQHGVSFVGILDIAGFEIFDLNSFEQLCINYTNEKLQQLFNKTMFIQEQEEYKAEGLEWKFIDFGLDLQPTIDLIEKPLGLFSLLDEECLFPKATDRTYVDKLNNHHASHPKYYTPEIRSKSDFAILHYAGRVDYVAAAWRVKNMDPLNENVVQLLQASSDPLVVDLWKNAEYAGIGTTEVSEAASAFGARAKKGMFRTVSQMYKEQLGKLMQTLNNTSPHFVRCIIPNHEKKPGKMDNTLVLEQLRCNGVLEGIRISRQGFPTRIFFQQFRQRYERLLAPNAVPAGFMDGKEAVKRILKFMEVDPNTYRIGLSKVFFRTSVLAEIEMQRDQTLAALIVSFQAMARGHLARVAFRKRIDQANAIRVLQRNGLAWMKLREWPWWKLLSRVRPLLVVNSREEEMMQREEELKKTTERLRRSEVHLTDVETRLNSLAEERQKLQRQLEEESVERIEADEQRTRLEQRRMELEEALTAAQKMLANEEKRATAAETDRKKLLETVHDLETQLEEEERARQKTQLEKLSSEQRAKKAEDDKSEYVETLAKLTREKKSVEERSASLNNRLIEEEERHKALQKQKNRLEAAIQELQDELKTEKDSRTAIEQLKRQIEAELRQEREAAAERLAKAEDLTVQLTRKEAENTQHIIKLEEEQAERTRLEKEARELRKDIEDLEKEREKQEQLRKKADKERLDMLEELESFKHELEESQDKTQANQMLRARREEEYASLQKQMEEQSRRSDEEMEKLKLKLARSTEALEEECAALKREKAAAEKLRSASDADADTLRQELATTVTAKTEADRRRKAAETSLADVQSKMGDVRAALEEMNTKVAKISSERDALIASRESDEQTTVGLQKKIVALEAELEEARSGWEEEKRGKKSALDRLRASEDAAVLSEEAREEAEQRAEKAEKDLAVVRSQLADAKKKLDEEVGERAEELRKKLQREVDAANARAIEADAARDKAEKAKRKALQEAEDASKEISDLLAQVRESERRARKFDGTLAERETEKGKIAAERDAEAQKAREQESRNMQLSRELDETSARLDESERLRKVLQLEVDELASTKDDAGKNRFQLDQTNRKLEQELAKARELIMELEDAVQLSEDKCSRLEVTAQAARQEHERALASREAEDEEKKRNLVKKVRDLEEEAESERRAKAAAAAAKKKLELQVEAMQQQMADALQRADDATRLARRAQQQAKDAVAEGGEARAAMDEALQAARDTEKKLRAMESDMAALNEQLSTTQTARRKAEAERDELTDELERYTKGGAVGGEEKRRYESRIASLEEQLDEEQGNVELAQEKMRKAQGQVEQLTTDLTQERALSERMEADKVQLERQLRELRTQVAEAEAAASSRLRSALASAELRLAQADQNAAADEQEKSRLTRQMRRLEGRLNEVNAQLEAERLETNNQKEQADRAQAKSRSMRRTMEELEDSLSSEKTKVRQLQRSVEELTEQNETAQRENQQLKQVRMQTERRSTMMSGGAGSGSGHGSYVGGGVMRVDRVGRFGSNNSLRTVDDSGSVRDAGDRPGSGMTSSHGAPSDDGSSR</sequence>
<dbReference type="GO" id="GO:0005737">
    <property type="term" value="C:cytoplasm"/>
    <property type="evidence" value="ECO:0000318"/>
    <property type="project" value="GO_Central"/>
</dbReference>
<dbReference type="PROSITE" id="PS51456">
    <property type="entry name" value="MYOSIN_MOTOR"/>
    <property type="match status" value="1"/>
</dbReference>
<evidence type="ECO:0000256" key="3">
    <source>
        <dbReference type="ARBA" id="ARBA00022840"/>
    </source>
</evidence>
<keyword evidence="6 8" id="KW-0505">Motor protein</keyword>
<feature type="compositionally biased region" description="Basic and acidic residues" evidence="9">
    <location>
        <begin position="1315"/>
        <end position="1330"/>
    </location>
</feature>
<feature type="region of interest" description="Disordered" evidence="9">
    <location>
        <begin position="1250"/>
        <end position="1271"/>
    </location>
</feature>
<feature type="compositionally biased region" description="Basic and acidic residues" evidence="9">
    <location>
        <begin position="1621"/>
        <end position="1630"/>
    </location>
</feature>
<keyword evidence="4" id="KW-0175">Coiled coil</keyword>
<feature type="compositionally biased region" description="Basic and acidic residues" evidence="9">
    <location>
        <begin position="1487"/>
        <end position="1496"/>
    </location>
</feature>
<evidence type="ECO:0000256" key="1">
    <source>
        <dbReference type="ARBA" id="ARBA00008314"/>
    </source>
</evidence>
<feature type="compositionally biased region" description="Polar residues" evidence="9">
    <location>
        <begin position="2044"/>
        <end position="2060"/>
    </location>
</feature>
<feature type="region of interest" description="Disordered" evidence="9">
    <location>
        <begin position="1541"/>
        <end position="1630"/>
    </location>
</feature>
<evidence type="ECO:0000256" key="2">
    <source>
        <dbReference type="ARBA" id="ARBA00022741"/>
    </source>
</evidence>
<dbReference type="Gene3D" id="3.40.850.10">
    <property type="entry name" value="Kinesin motor domain"/>
    <property type="match status" value="1"/>
</dbReference>
<feature type="compositionally biased region" description="Basic and acidic residues" evidence="9">
    <location>
        <begin position="1453"/>
        <end position="1475"/>
    </location>
</feature>
<dbReference type="FunFam" id="1.10.10.820:FF:000001">
    <property type="entry name" value="Myosin heavy chain"/>
    <property type="match status" value="1"/>
</dbReference>
<feature type="region of interest" description="Disordered" evidence="9">
    <location>
        <begin position="1285"/>
        <end position="1330"/>
    </location>
</feature>
<dbReference type="SMART" id="SM00242">
    <property type="entry name" value="MYSc"/>
    <property type="match status" value="1"/>
</dbReference>
<feature type="region of interest" description="Disordered" evidence="9">
    <location>
        <begin position="1374"/>
        <end position="1400"/>
    </location>
</feature>
<feature type="region of interest" description="Disordered" evidence="9">
    <location>
        <begin position="1453"/>
        <end position="1496"/>
    </location>
</feature>
<keyword evidence="11" id="KW-1185">Reference proteome</keyword>
<dbReference type="PRINTS" id="PR00193">
    <property type="entry name" value="MYOSINHEAVY"/>
</dbReference>
<feature type="region of interest" description="Actin-binding" evidence="8">
    <location>
        <begin position="793"/>
        <end position="815"/>
    </location>
</feature>
<dbReference type="Pfam" id="PF01576">
    <property type="entry name" value="Myosin_tail_1"/>
    <property type="match status" value="1"/>
</dbReference>
<evidence type="ECO:0000313" key="11">
    <source>
        <dbReference type="Proteomes" id="UP000005239"/>
    </source>
</evidence>
<dbReference type="InterPro" id="IPR036961">
    <property type="entry name" value="Kinesin_motor_dom_sf"/>
</dbReference>
<dbReference type="GO" id="GO:0005863">
    <property type="term" value="C:striated muscle myosin thick filament"/>
    <property type="evidence" value="ECO:0007669"/>
    <property type="project" value="UniProtKB-ARBA"/>
</dbReference>
<dbReference type="GO" id="GO:0060972">
    <property type="term" value="P:left/right pattern formation"/>
    <property type="evidence" value="ECO:0007669"/>
    <property type="project" value="UniProtKB-ARBA"/>
</dbReference>
<gene>
    <name evidence="10" type="primary">WBGene00105754</name>
</gene>
<evidence type="ECO:0000313" key="10">
    <source>
        <dbReference type="EnsemblMetazoa" id="PPA16200.1"/>
    </source>
</evidence>
<feature type="compositionally biased region" description="Basic and acidic residues" evidence="9">
    <location>
        <begin position="2104"/>
        <end position="2116"/>
    </location>
</feature>
<dbReference type="FunFam" id="1.20.5.4820:FF:000002">
    <property type="entry name" value="Myosin heavy chain 10"/>
    <property type="match status" value="1"/>
</dbReference>
<dbReference type="Proteomes" id="UP000005239">
    <property type="component" value="Unassembled WGS sequence"/>
</dbReference>
<dbReference type="PROSITE" id="PS51844">
    <property type="entry name" value="SH3_LIKE"/>
    <property type="match status" value="1"/>
</dbReference>
<dbReference type="InterPro" id="IPR004009">
    <property type="entry name" value="SH3_Myosin"/>
</dbReference>
<comment type="similarity">
    <text evidence="1 8">Belongs to the TRAFAC class myosin-kinesin ATPase superfamily. Myosin family.</text>
</comment>
<dbReference type="GO" id="GO:0051015">
    <property type="term" value="F:actin filament binding"/>
    <property type="evidence" value="ECO:0000318"/>
    <property type="project" value="GO_Central"/>
</dbReference>
<reference evidence="10" key="2">
    <citation type="submission" date="2022-06" db="UniProtKB">
        <authorList>
            <consortium name="EnsemblMetazoa"/>
        </authorList>
    </citation>
    <scope>IDENTIFICATION</scope>
    <source>
        <strain evidence="10">PS312</strain>
    </source>
</reference>
<dbReference type="EnsemblMetazoa" id="PPA16200.1">
    <property type="protein sequence ID" value="PPA16200.1"/>
    <property type="gene ID" value="WBGene00105754"/>
</dbReference>
<feature type="region of interest" description="Disordered" evidence="9">
    <location>
        <begin position="1"/>
        <end position="71"/>
    </location>
</feature>
<dbReference type="FunFam" id="1.20.120.720:FF:000001">
    <property type="entry name" value="Myosin heavy chain, muscle"/>
    <property type="match status" value="1"/>
</dbReference>
<dbReference type="Gene3D" id="1.20.5.340">
    <property type="match status" value="2"/>
</dbReference>
<evidence type="ECO:0000256" key="9">
    <source>
        <dbReference type="SAM" id="MobiDB-lite"/>
    </source>
</evidence>
<dbReference type="InterPro" id="IPR002928">
    <property type="entry name" value="Myosin_tail"/>
</dbReference>
<dbReference type="GO" id="GO:0005524">
    <property type="term" value="F:ATP binding"/>
    <property type="evidence" value="ECO:0007669"/>
    <property type="project" value="UniProtKB-UniRule"/>
</dbReference>
<dbReference type="GO" id="GO:0032982">
    <property type="term" value="C:myosin filament"/>
    <property type="evidence" value="ECO:0000318"/>
    <property type="project" value="GO_Central"/>
</dbReference>
<dbReference type="Gene3D" id="1.20.58.530">
    <property type="match status" value="1"/>
</dbReference>
<name>A0A2A6CTD6_PRIPA</name>
<dbReference type="InterPro" id="IPR027417">
    <property type="entry name" value="P-loop_NTPase"/>
</dbReference>
<evidence type="ECO:0000256" key="7">
    <source>
        <dbReference type="ARBA" id="ARBA00023203"/>
    </source>
</evidence>
<protein>
    <submittedName>
        <fullName evidence="10">Nmy-2</fullName>
    </submittedName>
</protein>
<feature type="compositionally biased region" description="Basic and acidic residues" evidence="9">
    <location>
        <begin position="1575"/>
        <end position="1614"/>
    </location>
</feature>
<feature type="region of interest" description="Disordered" evidence="9">
    <location>
        <begin position="1990"/>
        <end position="2136"/>
    </location>
</feature>
<evidence type="ECO:0000256" key="6">
    <source>
        <dbReference type="ARBA" id="ARBA00023175"/>
    </source>
</evidence>
<feature type="compositionally biased region" description="Basic and acidic residues" evidence="9">
    <location>
        <begin position="1096"/>
        <end position="1121"/>
    </location>
</feature>
<keyword evidence="7 8" id="KW-0009">Actin-binding</keyword>
<dbReference type="PANTHER" id="PTHR13140">
    <property type="entry name" value="MYOSIN"/>
    <property type="match status" value="1"/>
</dbReference>
<dbReference type="FunFam" id="3.40.850.10:FF:000101">
    <property type="entry name" value="Slow myosin heavy chain 2"/>
    <property type="match status" value="1"/>
</dbReference>
<evidence type="ECO:0000256" key="5">
    <source>
        <dbReference type="ARBA" id="ARBA00023123"/>
    </source>
</evidence>
<feature type="region of interest" description="Disordered" evidence="9">
    <location>
        <begin position="1091"/>
        <end position="1121"/>
    </location>
</feature>
<feature type="compositionally biased region" description="Basic and acidic residues" evidence="9">
    <location>
        <begin position="1704"/>
        <end position="1724"/>
    </location>
</feature>
<feature type="compositionally biased region" description="Gly residues" evidence="9">
    <location>
        <begin position="2071"/>
        <end position="2087"/>
    </location>
</feature>
<dbReference type="GO" id="GO:0000146">
    <property type="term" value="F:microfilament motor activity"/>
    <property type="evidence" value="ECO:0000318"/>
    <property type="project" value="GO_Central"/>
</dbReference>
<feature type="compositionally biased region" description="Polar residues" evidence="9">
    <location>
        <begin position="11"/>
        <end position="21"/>
    </location>
</feature>
<keyword evidence="5 8" id="KW-0518">Myosin</keyword>
<feature type="region of interest" description="Disordered" evidence="9">
    <location>
        <begin position="1702"/>
        <end position="1724"/>
    </location>
</feature>
<dbReference type="PANTHER" id="PTHR13140:SF857">
    <property type="entry name" value="MYOSIN-11"/>
    <property type="match status" value="1"/>
</dbReference>
<dbReference type="Gene3D" id="1.10.10.820">
    <property type="match status" value="1"/>
</dbReference>
<dbReference type="SUPFAM" id="SSF52540">
    <property type="entry name" value="P-loop containing nucleoside triphosphate hydrolases"/>
    <property type="match status" value="1"/>
</dbReference>
<feature type="region of interest" description="Disordered" evidence="9">
    <location>
        <begin position="1823"/>
        <end position="1864"/>
    </location>
</feature>
<dbReference type="PROSITE" id="PS50096">
    <property type="entry name" value="IQ"/>
    <property type="match status" value="1"/>
</dbReference>
<dbReference type="Gene3D" id="1.20.120.720">
    <property type="entry name" value="Myosin VI head, motor domain, U50 subdomain"/>
    <property type="match status" value="1"/>
</dbReference>
<dbReference type="OrthoDB" id="10055605at2759"/>
<organism evidence="10 11">
    <name type="scientific">Pristionchus pacificus</name>
    <name type="common">Parasitic nematode worm</name>
    <dbReference type="NCBI Taxonomy" id="54126"/>
    <lineage>
        <taxon>Eukaryota</taxon>
        <taxon>Metazoa</taxon>
        <taxon>Ecdysozoa</taxon>
        <taxon>Nematoda</taxon>
        <taxon>Chromadorea</taxon>
        <taxon>Rhabditida</taxon>
        <taxon>Rhabditina</taxon>
        <taxon>Diplogasteromorpha</taxon>
        <taxon>Diplogasteroidea</taxon>
        <taxon>Neodiplogasteridae</taxon>
        <taxon>Pristionchus</taxon>
    </lineage>
</organism>
<dbReference type="Gene3D" id="1.20.5.4820">
    <property type="match status" value="1"/>
</dbReference>
<evidence type="ECO:0000256" key="8">
    <source>
        <dbReference type="PROSITE-ProRule" id="PRU00782"/>
    </source>
</evidence>
<accession>A0A8R1UAK2</accession>
<evidence type="ECO:0000256" key="4">
    <source>
        <dbReference type="ARBA" id="ARBA00023054"/>
    </source>
</evidence>
<dbReference type="CDD" id="cd01377">
    <property type="entry name" value="MYSc_class_II"/>
    <property type="match status" value="1"/>
</dbReference>
<keyword evidence="2 8" id="KW-0547">Nucleotide-binding</keyword>
<dbReference type="Pfam" id="PF00063">
    <property type="entry name" value="Myosin_head"/>
    <property type="match status" value="1"/>
</dbReference>
<dbReference type="InterPro" id="IPR001609">
    <property type="entry name" value="Myosin_head_motor_dom-like"/>
</dbReference>
<feature type="compositionally biased region" description="Polar residues" evidence="9">
    <location>
        <begin position="62"/>
        <end position="71"/>
    </location>
</feature>
<feature type="compositionally biased region" description="Low complexity" evidence="9">
    <location>
        <begin position="33"/>
        <end position="61"/>
    </location>
</feature>
<accession>A0A2A6CTD6</accession>
<keyword evidence="3 8" id="KW-0067">ATP-binding</keyword>
<feature type="binding site" evidence="8">
    <location>
        <begin position="292"/>
        <end position="299"/>
    </location>
    <ligand>
        <name>ATP</name>
        <dbReference type="ChEBI" id="CHEBI:30616"/>
    </ligand>
</feature>
<proteinExistence type="inferred from homology"/>
<dbReference type="GO" id="GO:0016460">
    <property type="term" value="C:myosin II complex"/>
    <property type="evidence" value="ECO:0000318"/>
    <property type="project" value="GO_Central"/>
</dbReference>
<dbReference type="SUPFAM" id="SSF90257">
    <property type="entry name" value="Myosin rod fragments"/>
    <property type="match status" value="2"/>
</dbReference>
<reference evidence="11" key="1">
    <citation type="journal article" date="2008" name="Nat. Genet.">
        <title>The Pristionchus pacificus genome provides a unique perspective on nematode lifestyle and parasitism.</title>
        <authorList>
            <person name="Dieterich C."/>
            <person name="Clifton S.W."/>
            <person name="Schuster L.N."/>
            <person name="Chinwalla A."/>
            <person name="Delehaunty K."/>
            <person name="Dinkelacker I."/>
            <person name="Fulton L."/>
            <person name="Fulton R."/>
            <person name="Godfrey J."/>
            <person name="Minx P."/>
            <person name="Mitreva M."/>
            <person name="Roeseler W."/>
            <person name="Tian H."/>
            <person name="Witte H."/>
            <person name="Yang S.P."/>
            <person name="Wilson R.K."/>
            <person name="Sommer R.J."/>
        </authorList>
    </citation>
    <scope>NUCLEOTIDE SEQUENCE [LARGE SCALE GENOMIC DNA]</scope>
    <source>
        <strain evidence="11">PS312</strain>
    </source>
</reference>
<feature type="compositionally biased region" description="Basic and acidic residues" evidence="9">
    <location>
        <begin position="1541"/>
        <end position="1568"/>
    </location>
</feature>